<sequence>MKKFIVIIGVIIILGLLTAGFVYWLAVSPVKADSVDFTVHKGETSAVAANQLKLAGLIRSKTAFIIMSKLSNLKLKAGAYKLPTNPTPDSIINVLQLGPRAGDEKTILIKEGVNNKAIEEYLKTNNLIIDGSFLKIATTLIGNLPAEYQKFDFIKEAPKKVDLEGFLFPDTYRLFINDGGEQLIAKQLNNFDNKVTPEMRAEIKRQGKSLYEIIVMASIVEKEVRSTADMKIVAGIFWDRMKNSQRLESCATLAYILGVNKLQYSYEDTQIDSPFNTYRNDGLPPTPIGNPGIRAIEAAIYPEYTGYQFFLTASDGQTIWAKTFEQHKANKAKYLK</sequence>
<dbReference type="InterPro" id="IPR003770">
    <property type="entry name" value="MLTG-like"/>
</dbReference>
<evidence type="ECO:0000256" key="4">
    <source>
        <dbReference type="ARBA" id="ARBA00023136"/>
    </source>
</evidence>
<keyword evidence="2 7" id="KW-0812">Transmembrane</keyword>
<dbReference type="GO" id="GO:0008932">
    <property type="term" value="F:lytic endotransglycosylase activity"/>
    <property type="evidence" value="ECO:0007669"/>
    <property type="project" value="UniProtKB-UniRule"/>
</dbReference>
<dbReference type="Pfam" id="PF02618">
    <property type="entry name" value="YceG"/>
    <property type="match status" value="1"/>
</dbReference>
<name>A0A2M6WT56_9BACT</name>
<keyword evidence="3 7" id="KW-1133">Transmembrane helix</keyword>
<feature type="site" description="Important for catalytic activity" evidence="7">
    <location>
        <position position="223"/>
    </location>
</feature>
<feature type="transmembrane region" description="Helical" evidence="7">
    <location>
        <begin position="5"/>
        <end position="26"/>
    </location>
</feature>
<evidence type="ECO:0000313" key="8">
    <source>
        <dbReference type="EMBL" id="PIT95987.1"/>
    </source>
</evidence>
<comment type="catalytic activity">
    <reaction evidence="7">
        <text>a peptidoglycan chain = a peptidoglycan chain with N-acetyl-1,6-anhydromuramyl-[peptide] at the reducing end + a peptidoglycan chain with N-acetylglucosamine at the non-reducing end.</text>
        <dbReference type="EC" id="4.2.2.29"/>
    </reaction>
</comment>
<keyword evidence="1 7" id="KW-1003">Cell membrane</keyword>
<comment type="subcellular location">
    <subcellularLocation>
        <location evidence="7">Cell membrane</location>
        <topology evidence="7">Single-pass membrane protein</topology>
    </subcellularLocation>
</comment>
<evidence type="ECO:0000256" key="5">
    <source>
        <dbReference type="ARBA" id="ARBA00023239"/>
    </source>
</evidence>
<keyword evidence="5 7" id="KW-0456">Lyase</keyword>
<accession>A0A2M6WT56</accession>
<reference evidence="9" key="1">
    <citation type="submission" date="2017-09" db="EMBL/GenBank/DDBJ databases">
        <title>Depth-based differentiation of microbial function through sediment-hosted aquifers and enrichment of novel symbionts in the deep terrestrial subsurface.</title>
        <authorList>
            <person name="Probst A.J."/>
            <person name="Ladd B."/>
            <person name="Jarett J.K."/>
            <person name="Geller-Mcgrath D.E."/>
            <person name="Sieber C.M.K."/>
            <person name="Emerson J.B."/>
            <person name="Anantharaman K."/>
            <person name="Thomas B.C."/>
            <person name="Malmstrom R."/>
            <person name="Stieglmeier M."/>
            <person name="Klingl A."/>
            <person name="Woyke T."/>
            <person name="Ryan C.M."/>
            <person name="Banfield J.F."/>
        </authorList>
    </citation>
    <scope>NUCLEOTIDE SEQUENCE [LARGE SCALE GENOMIC DNA]</scope>
</reference>
<dbReference type="HAMAP" id="MF_02065">
    <property type="entry name" value="MltG"/>
    <property type="match status" value="1"/>
</dbReference>
<dbReference type="EMBL" id="PFAM01000016">
    <property type="protein sequence ID" value="PIT95987.1"/>
    <property type="molecule type" value="Genomic_DNA"/>
</dbReference>
<evidence type="ECO:0000256" key="7">
    <source>
        <dbReference type="HAMAP-Rule" id="MF_02065"/>
    </source>
</evidence>
<dbReference type="PANTHER" id="PTHR30518">
    <property type="entry name" value="ENDOLYTIC MUREIN TRANSGLYCOSYLASE"/>
    <property type="match status" value="1"/>
</dbReference>
<evidence type="ECO:0000256" key="3">
    <source>
        <dbReference type="ARBA" id="ARBA00022989"/>
    </source>
</evidence>
<dbReference type="PANTHER" id="PTHR30518:SF2">
    <property type="entry name" value="ENDOLYTIC MUREIN TRANSGLYCOSYLASE"/>
    <property type="match status" value="1"/>
</dbReference>
<comment type="function">
    <text evidence="7">Functions as a peptidoglycan terminase that cleaves nascent peptidoglycan strands endolytically to terminate their elongation.</text>
</comment>
<dbReference type="GO" id="GO:0005886">
    <property type="term" value="C:plasma membrane"/>
    <property type="evidence" value="ECO:0007669"/>
    <property type="project" value="UniProtKB-SubCell"/>
</dbReference>
<keyword evidence="6 7" id="KW-0961">Cell wall biogenesis/degradation</keyword>
<dbReference type="AlphaFoldDB" id="A0A2M6WT56"/>
<dbReference type="Proteomes" id="UP000228533">
    <property type="component" value="Unassembled WGS sequence"/>
</dbReference>
<comment type="caution">
    <text evidence="8">The sequence shown here is derived from an EMBL/GenBank/DDBJ whole genome shotgun (WGS) entry which is preliminary data.</text>
</comment>
<organism evidence="8 9">
    <name type="scientific">Candidatus Falkowbacteria bacterium CG10_big_fil_rev_8_21_14_0_10_37_14</name>
    <dbReference type="NCBI Taxonomy" id="1974561"/>
    <lineage>
        <taxon>Bacteria</taxon>
        <taxon>Candidatus Falkowiibacteriota</taxon>
    </lineage>
</organism>
<protein>
    <recommendedName>
        <fullName evidence="7">Endolytic murein transglycosylase</fullName>
        <ecNumber evidence="7">4.2.2.29</ecNumber>
    </recommendedName>
    <alternativeName>
        <fullName evidence="7">Peptidoglycan lytic transglycosylase</fullName>
    </alternativeName>
    <alternativeName>
        <fullName evidence="7">Peptidoglycan polymerization terminase</fullName>
    </alternativeName>
</protein>
<evidence type="ECO:0000256" key="1">
    <source>
        <dbReference type="ARBA" id="ARBA00022475"/>
    </source>
</evidence>
<evidence type="ECO:0000256" key="2">
    <source>
        <dbReference type="ARBA" id="ARBA00022692"/>
    </source>
</evidence>
<dbReference type="GO" id="GO:0071555">
    <property type="term" value="P:cell wall organization"/>
    <property type="evidence" value="ECO:0007669"/>
    <property type="project" value="UniProtKB-KW"/>
</dbReference>
<evidence type="ECO:0000313" key="9">
    <source>
        <dbReference type="Proteomes" id="UP000228533"/>
    </source>
</evidence>
<proteinExistence type="inferred from homology"/>
<dbReference type="Gene3D" id="3.30.1490.480">
    <property type="entry name" value="Endolytic murein transglycosylase"/>
    <property type="match status" value="1"/>
</dbReference>
<dbReference type="GO" id="GO:0009252">
    <property type="term" value="P:peptidoglycan biosynthetic process"/>
    <property type="evidence" value="ECO:0007669"/>
    <property type="project" value="UniProtKB-UniRule"/>
</dbReference>
<evidence type="ECO:0000256" key="6">
    <source>
        <dbReference type="ARBA" id="ARBA00023316"/>
    </source>
</evidence>
<gene>
    <name evidence="7" type="primary">mltG</name>
    <name evidence="8" type="ORF">COT94_02975</name>
</gene>
<dbReference type="NCBIfam" id="TIGR00247">
    <property type="entry name" value="endolytic transglycosylase MltG"/>
    <property type="match status" value="1"/>
</dbReference>
<comment type="similarity">
    <text evidence="7">Belongs to the transglycosylase MltG family.</text>
</comment>
<dbReference type="EC" id="4.2.2.29" evidence="7"/>
<keyword evidence="4 7" id="KW-0472">Membrane</keyword>